<dbReference type="SUPFAM" id="SSF46689">
    <property type="entry name" value="Homeodomain-like"/>
    <property type="match status" value="1"/>
</dbReference>
<reference evidence="5" key="1">
    <citation type="submission" date="2016-02" db="EMBL/GenBank/DDBJ databases">
        <authorList>
            <person name="Kaur G."/>
            <person name="Nair G.R."/>
            <person name="Mayilraj S."/>
        </authorList>
    </citation>
    <scope>NUCLEOTIDE SEQUENCE [LARGE SCALE GENOMIC DNA]</scope>
    <source>
        <strain evidence="5">GA-15</strain>
    </source>
</reference>
<dbReference type="Pfam" id="PF00440">
    <property type="entry name" value="TetR_N"/>
    <property type="match status" value="1"/>
</dbReference>
<evidence type="ECO:0000313" key="4">
    <source>
        <dbReference type="EMBL" id="OAH31580.1"/>
    </source>
</evidence>
<feature type="DNA-binding region" description="H-T-H motif" evidence="2">
    <location>
        <begin position="33"/>
        <end position="52"/>
    </location>
</feature>
<proteinExistence type="predicted"/>
<dbReference type="STRING" id="1705.CA21670_08480"/>
<dbReference type="InterPro" id="IPR009057">
    <property type="entry name" value="Homeodomain-like_sf"/>
</dbReference>
<dbReference type="Gene3D" id="1.10.357.10">
    <property type="entry name" value="Tetracycline Repressor, domain 2"/>
    <property type="match status" value="1"/>
</dbReference>
<feature type="domain" description="HTH tetR-type" evidence="3">
    <location>
        <begin position="10"/>
        <end position="70"/>
    </location>
</feature>
<accession>A0A177IRY0</accession>
<dbReference type="AlphaFoldDB" id="A0A177IRY0"/>
<gene>
    <name evidence="4" type="ORF">AYJ05_08405</name>
</gene>
<dbReference type="OrthoDB" id="8688418at2"/>
<protein>
    <submittedName>
        <fullName evidence="4">Transcriptional regulator</fullName>
    </submittedName>
</protein>
<dbReference type="Proteomes" id="UP000076947">
    <property type="component" value="Unassembled WGS sequence"/>
</dbReference>
<dbReference type="EMBL" id="LSTQ01000004">
    <property type="protein sequence ID" value="OAH31580.1"/>
    <property type="molecule type" value="Genomic_DNA"/>
</dbReference>
<comment type="caution">
    <text evidence="4">The sequence shown here is derived from an EMBL/GenBank/DDBJ whole genome shotgun (WGS) entry which is preliminary data.</text>
</comment>
<dbReference type="PROSITE" id="PS50977">
    <property type="entry name" value="HTH_TETR_2"/>
    <property type="match status" value="1"/>
</dbReference>
<name>A0A177IRY0_9CORY</name>
<evidence type="ECO:0000313" key="5">
    <source>
        <dbReference type="Proteomes" id="UP000076947"/>
    </source>
</evidence>
<sequence>MASLRESKKLATRRALSEAAARILLREGFEGLTISLVAKESGVSVRTFHNYFPSIDEALFQFCLDSIDKFLPVVESYPQGMTITEIFEDIAVKGLTDKDTEFGSIATLFQIQEHMNARSRFIPNHEDIHAVLQKFLGAFAKLYPKLSPAELGLYLQVGAAAIVWTAEELKRLKTSSPHQFARREDKEEFIRKTFTTLRAIT</sequence>
<organism evidence="4 5">
    <name type="scientific">Corynebacterium stationis</name>
    <dbReference type="NCBI Taxonomy" id="1705"/>
    <lineage>
        <taxon>Bacteria</taxon>
        <taxon>Bacillati</taxon>
        <taxon>Actinomycetota</taxon>
        <taxon>Actinomycetes</taxon>
        <taxon>Mycobacteriales</taxon>
        <taxon>Corynebacteriaceae</taxon>
        <taxon>Corynebacterium</taxon>
    </lineage>
</organism>
<evidence type="ECO:0000256" key="1">
    <source>
        <dbReference type="ARBA" id="ARBA00023125"/>
    </source>
</evidence>
<keyword evidence="5" id="KW-1185">Reference proteome</keyword>
<keyword evidence="1 2" id="KW-0238">DNA-binding</keyword>
<evidence type="ECO:0000256" key="2">
    <source>
        <dbReference type="PROSITE-ProRule" id="PRU00335"/>
    </source>
</evidence>
<dbReference type="InterPro" id="IPR001647">
    <property type="entry name" value="HTH_TetR"/>
</dbReference>
<evidence type="ECO:0000259" key="3">
    <source>
        <dbReference type="PROSITE" id="PS50977"/>
    </source>
</evidence>
<dbReference type="RefSeq" id="WP_066837734.1">
    <property type="nucleotide sequence ID" value="NZ_CANSTI010000053.1"/>
</dbReference>
<dbReference type="GO" id="GO:0003677">
    <property type="term" value="F:DNA binding"/>
    <property type="evidence" value="ECO:0007669"/>
    <property type="project" value="UniProtKB-UniRule"/>
</dbReference>